<evidence type="ECO:0000256" key="1">
    <source>
        <dbReference type="ARBA" id="ARBA00001922"/>
    </source>
</evidence>
<dbReference type="InterPro" id="IPR000788">
    <property type="entry name" value="RNR_lg_C"/>
</dbReference>
<dbReference type="SUPFAM" id="SSF51998">
    <property type="entry name" value="PFL-like glycyl radical enzymes"/>
    <property type="match status" value="1"/>
</dbReference>
<evidence type="ECO:0000313" key="16">
    <source>
        <dbReference type="Proteomes" id="UP000176303"/>
    </source>
</evidence>
<reference evidence="15 16" key="1">
    <citation type="journal article" date="2016" name="Nat. Commun.">
        <title>Thousands of microbial genomes shed light on interconnected biogeochemical processes in an aquifer system.</title>
        <authorList>
            <person name="Anantharaman K."/>
            <person name="Brown C.T."/>
            <person name="Hug L.A."/>
            <person name="Sharon I."/>
            <person name="Castelle C.J."/>
            <person name="Probst A.J."/>
            <person name="Thomas B.C."/>
            <person name="Singh A."/>
            <person name="Wilkins M.J."/>
            <person name="Karaoz U."/>
            <person name="Brodie E.L."/>
            <person name="Williams K.H."/>
            <person name="Hubbard S.S."/>
            <person name="Banfield J.F."/>
        </authorList>
    </citation>
    <scope>NUCLEOTIDE SEQUENCE [LARGE SCALE GENOMIC DNA]</scope>
</reference>
<dbReference type="EC" id="1.17.4.1" evidence="13"/>
<dbReference type="CDD" id="cd02888">
    <property type="entry name" value="RNR_II_dimer"/>
    <property type="match status" value="1"/>
</dbReference>
<gene>
    <name evidence="15" type="ORF">A3D72_01885</name>
</gene>
<evidence type="ECO:0000256" key="6">
    <source>
        <dbReference type="ARBA" id="ARBA00022840"/>
    </source>
</evidence>
<keyword evidence="5 12" id="KW-0547">Nucleotide-binding</keyword>
<evidence type="ECO:0000256" key="7">
    <source>
        <dbReference type="ARBA" id="ARBA00023002"/>
    </source>
</evidence>
<evidence type="ECO:0000256" key="11">
    <source>
        <dbReference type="ARBA" id="ARBA00047754"/>
    </source>
</evidence>
<evidence type="ECO:0000256" key="8">
    <source>
        <dbReference type="ARBA" id="ARBA00023116"/>
    </source>
</evidence>
<sequence length="714" mass="78523">MPKETRPTLTTVRKRDGRLEPFSPSKIARAIGKAMVEVGKGGAGAADSVAKRVTSLLEEAYDGRIPSVEDIQDTAEEALMERGYPEVAKAYILYRSEHAKVRQVKEFFGVKDDLKLGVNAIKVLERRYLKKDETGRVIETPSQLFRRVARAIAQSEQRYGAARDVIAEYEELFYGAMTKGEFLPNSPTLMNAGQPKGQLSACFVLPIEDNLESIFDSLKATALIHQSGGGTGFSFGRIRPRGDIVRSTGGVASGPISFIRIFDTVTDVIKQGGRRRGANMGILPINHPDIADFATCKSAPGFLENFNISVTATDAAMRAIVRGGDIPLKNPRSNKIVGQIKAKEIFDIIATNTWKTGDPGMIWIDEINRKNPTRHVGEIESTNPCGELPLHPRESCNLGSINVGKFIDLPAGRQGKGKTDWKRLSGVVRLGVRFLDDVIEANVFPSLEIGAATLSNRRIGLGVMGFAEALIKMGLPYDSPAALLYAARLMKFVRDQGWQASRELGKSRGSFPNFKGSLWQKKGFRAMRNATVTTIAPTGTISIIAGASSGIEPLFAIAFIRNVMEGTRLLEVNPLFEEIARKRKFYSTQMMFQIAQSGTLAGIKGIPPGVRRLFRTALEIKPEWHIRMQAVFQRFTDNAVSKTINLPRDATPEDVRKAYLLAWRLKCKGITVYRYGSKPEQVLTIGPIEKGPIERQVSVESEFSGGCPAPVCNF</sequence>
<dbReference type="STRING" id="1802391.A3D72_01885"/>
<comment type="function">
    <text evidence="13">Catalyzes the reduction of ribonucleotides to deoxyribonucleotides. May function to provide a pool of deoxyribonucleotide precursors for DNA repair during oxygen limitation and/or for immediate growth after restoration of oxygen.</text>
</comment>
<keyword evidence="3 13" id="KW-0846">Cobalamin</keyword>
<proteinExistence type="inferred from homology"/>
<evidence type="ECO:0000259" key="14">
    <source>
        <dbReference type="PROSITE" id="PS51161"/>
    </source>
</evidence>
<dbReference type="GO" id="GO:0009263">
    <property type="term" value="P:deoxyribonucleotide biosynthetic process"/>
    <property type="evidence" value="ECO:0007669"/>
    <property type="project" value="UniProtKB-KW"/>
</dbReference>
<dbReference type="UniPathway" id="UPA00326"/>
<dbReference type="InterPro" id="IPR050862">
    <property type="entry name" value="RdRp_reductase_class-2"/>
</dbReference>
<evidence type="ECO:0000256" key="5">
    <source>
        <dbReference type="ARBA" id="ARBA00022741"/>
    </source>
</evidence>
<dbReference type="Pfam" id="PF02867">
    <property type="entry name" value="Ribonuc_red_lgC"/>
    <property type="match status" value="1"/>
</dbReference>
<dbReference type="Pfam" id="PF03477">
    <property type="entry name" value="ATP-cone"/>
    <property type="match status" value="1"/>
</dbReference>
<dbReference type="PANTHER" id="PTHR43371">
    <property type="entry name" value="VITAMIN B12-DEPENDENT RIBONUCLEOTIDE REDUCTASE"/>
    <property type="match status" value="1"/>
</dbReference>
<dbReference type="SUPFAM" id="SSF48168">
    <property type="entry name" value="R1 subunit of ribonucleotide reductase, N-terminal domain"/>
    <property type="match status" value="1"/>
</dbReference>
<dbReference type="PROSITE" id="PS51161">
    <property type="entry name" value="ATP_CONE"/>
    <property type="match status" value="1"/>
</dbReference>
<comment type="similarity">
    <text evidence="2 13">Belongs to the ribonucleoside diphosphate reductase class-2 family.</text>
</comment>
<evidence type="ECO:0000256" key="13">
    <source>
        <dbReference type="RuleBase" id="RU364064"/>
    </source>
</evidence>
<comment type="caution">
    <text evidence="15">The sequence shown here is derived from an EMBL/GenBank/DDBJ whole genome shotgun (WGS) entry which is preliminary data.</text>
</comment>
<dbReference type="Proteomes" id="UP000176303">
    <property type="component" value="Unassembled WGS sequence"/>
</dbReference>
<dbReference type="GO" id="GO:0031419">
    <property type="term" value="F:cobalamin binding"/>
    <property type="evidence" value="ECO:0007669"/>
    <property type="project" value="UniProtKB-KW"/>
</dbReference>
<comment type="cofactor">
    <cofactor evidence="1 13">
        <name>adenosylcob(III)alamin</name>
        <dbReference type="ChEBI" id="CHEBI:18408"/>
    </cofactor>
</comment>
<accession>A0A1F7U457</accession>
<keyword evidence="9" id="KW-1015">Disulfide bond</keyword>
<dbReference type="NCBIfam" id="TIGR02504">
    <property type="entry name" value="NrdJ_Z"/>
    <property type="match status" value="1"/>
</dbReference>
<dbReference type="GO" id="GO:0005524">
    <property type="term" value="F:ATP binding"/>
    <property type="evidence" value="ECO:0007669"/>
    <property type="project" value="UniProtKB-UniRule"/>
</dbReference>
<comment type="catalytic activity">
    <reaction evidence="11 13">
        <text>a 2'-deoxyribonucleoside 5'-diphosphate + [thioredoxin]-disulfide + H2O = a ribonucleoside 5'-diphosphate + [thioredoxin]-dithiol</text>
        <dbReference type="Rhea" id="RHEA:23252"/>
        <dbReference type="Rhea" id="RHEA-COMP:10698"/>
        <dbReference type="Rhea" id="RHEA-COMP:10700"/>
        <dbReference type="ChEBI" id="CHEBI:15377"/>
        <dbReference type="ChEBI" id="CHEBI:29950"/>
        <dbReference type="ChEBI" id="CHEBI:50058"/>
        <dbReference type="ChEBI" id="CHEBI:57930"/>
        <dbReference type="ChEBI" id="CHEBI:73316"/>
        <dbReference type="EC" id="1.17.4.1"/>
    </reaction>
</comment>
<keyword evidence="7 13" id="KW-0560">Oxidoreductase</keyword>
<keyword evidence="6 12" id="KW-0067">ATP-binding</keyword>
<keyword evidence="8" id="KW-0215">Deoxyribonucleotide synthesis</keyword>
<dbReference type="InterPro" id="IPR005144">
    <property type="entry name" value="ATP-cone_dom"/>
</dbReference>
<dbReference type="Pfam" id="PF00317">
    <property type="entry name" value="Ribonuc_red_lgN"/>
    <property type="match status" value="1"/>
</dbReference>
<evidence type="ECO:0000256" key="12">
    <source>
        <dbReference type="PROSITE-ProRule" id="PRU00492"/>
    </source>
</evidence>
<dbReference type="PRINTS" id="PR01183">
    <property type="entry name" value="RIBORDTASEM1"/>
</dbReference>
<dbReference type="Gene3D" id="3.20.70.20">
    <property type="match status" value="1"/>
</dbReference>
<keyword evidence="10 13" id="KW-0170">Cobalt</keyword>
<evidence type="ECO:0000313" key="15">
    <source>
        <dbReference type="EMBL" id="OGL73022.1"/>
    </source>
</evidence>
<evidence type="ECO:0000256" key="3">
    <source>
        <dbReference type="ARBA" id="ARBA00022628"/>
    </source>
</evidence>
<dbReference type="EMBL" id="MGDZ01000044">
    <property type="protein sequence ID" value="OGL73022.1"/>
    <property type="molecule type" value="Genomic_DNA"/>
</dbReference>
<dbReference type="GO" id="GO:0004748">
    <property type="term" value="F:ribonucleoside-diphosphate reductase activity, thioredoxin disulfide as acceptor"/>
    <property type="evidence" value="ECO:0007669"/>
    <property type="project" value="UniProtKB-EC"/>
</dbReference>
<keyword evidence="4 13" id="KW-0237">DNA synthesis</keyword>
<evidence type="ECO:0000256" key="9">
    <source>
        <dbReference type="ARBA" id="ARBA00023157"/>
    </source>
</evidence>
<dbReference type="PANTHER" id="PTHR43371:SF1">
    <property type="entry name" value="RIBONUCLEOSIDE-DIPHOSPHATE REDUCTASE"/>
    <property type="match status" value="1"/>
</dbReference>
<dbReference type="GO" id="GO:0071897">
    <property type="term" value="P:DNA biosynthetic process"/>
    <property type="evidence" value="ECO:0007669"/>
    <property type="project" value="UniProtKB-KW"/>
</dbReference>
<dbReference type="InterPro" id="IPR008926">
    <property type="entry name" value="RNR_R1-su_N"/>
</dbReference>
<dbReference type="InterPro" id="IPR013344">
    <property type="entry name" value="RNR_NrdJ/NrdZ"/>
</dbReference>
<dbReference type="InterPro" id="IPR013509">
    <property type="entry name" value="RNR_lsu_N"/>
</dbReference>
<dbReference type="AlphaFoldDB" id="A0A1F7U457"/>
<name>A0A1F7U457_9BACT</name>
<evidence type="ECO:0000256" key="10">
    <source>
        <dbReference type="ARBA" id="ARBA00023285"/>
    </source>
</evidence>
<protein>
    <recommendedName>
        <fullName evidence="13">Vitamin B12-dependent ribonucleotide reductase</fullName>
        <ecNumber evidence="13">1.17.4.1</ecNumber>
    </recommendedName>
</protein>
<feature type="domain" description="ATP-cone" evidence="14">
    <location>
        <begin position="10"/>
        <end position="102"/>
    </location>
</feature>
<organism evidence="15 16">
    <name type="scientific">Candidatus Uhrbacteria bacterium RIFCSPHIGHO2_02_FULL_57_19</name>
    <dbReference type="NCBI Taxonomy" id="1802391"/>
    <lineage>
        <taxon>Bacteria</taxon>
        <taxon>Candidatus Uhriibacteriota</taxon>
    </lineage>
</organism>
<evidence type="ECO:0000256" key="4">
    <source>
        <dbReference type="ARBA" id="ARBA00022634"/>
    </source>
</evidence>
<evidence type="ECO:0000256" key="2">
    <source>
        <dbReference type="ARBA" id="ARBA00007405"/>
    </source>
</evidence>